<gene>
    <name evidence="2" type="ORF">V8G54_007616</name>
</gene>
<name>A0AAQ3P1Y6_VIGMU</name>
<feature type="compositionally biased region" description="Basic and acidic residues" evidence="1">
    <location>
        <begin position="1"/>
        <end position="15"/>
    </location>
</feature>
<organism evidence="2 3">
    <name type="scientific">Vigna mungo</name>
    <name type="common">Black gram</name>
    <name type="synonym">Phaseolus mungo</name>
    <dbReference type="NCBI Taxonomy" id="3915"/>
    <lineage>
        <taxon>Eukaryota</taxon>
        <taxon>Viridiplantae</taxon>
        <taxon>Streptophyta</taxon>
        <taxon>Embryophyta</taxon>
        <taxon>Tracheophyta</taxon>
        <taxon>Spermatophyta</taxon>
        <taxon>Magnoliopsida</taxon>
        <taxon>eudicotyledons</taxon>
        <taxon>Gunneridae</taxon>
        <taxon>Pentapetalae</taxon>
        <taxon>rosids</taxon>
        <taxon>fabids</taxon>
        <taxon>Fabales</taxon>
        <taxon>Fabaceae</taxon>
        <taxon>Papilionoideae</taxon>
        <taxon>50 kb inversion clade</taxon>
        <taxon>NPAAA clade</taxon>
        <taxon>indigoferoid/millettioid clade</taxon>
        <taxon>Phaseoleae</taxon>
        <taxon>Vigna</taxon>
    </lineage>
</organism>
<dbReference type="AlphaFoldDB" id="A0AAQ3P1Y6"/>
<evidence type="ECO:0000256" key="1">
    <source>
        <dbReference type="SAM" id="MobiDB-lite"/>
    </source>
</evidence>
<dbReference type="EMBL" id="CP144699">
    <property type="protein sequence ID" value="WVZ20294.1"/>
    <property type="molecule type" value="Genomic_DNA"/>
</dbReference>
<sequence>MKGKKEEKTGTDVVKDSLQNNKKGKKFFEEGEYLANDEEKKEERYPQSSKADEEPLFPWVERVELSTFEGNGTQGQTTRATDVFEVQNIKGSTKVHPTVNNMEENAVQGFKT</sequence>
<evidence type="ECO:0000313" key="2">
    <source>
        <dbReference type="EMBL" id="WVZ20294.1"/>
    </source>
</evidence>
<keyword evidence="3" id="KW-1185">Reference proteome</keyword>
<feature type="region of interest" description="Disordered" evidence="1">
    <location>
        <begin position="1"/>
        <end position="57"/>
    </location>
</feature>
<accession>A0AAQ3P1Y6</accession>
<protein>
    <submittedName>
        <fullName evidence="2">Uncharacterized protein</fullName>
    </submittedName>
</protein>
<dbReference type="Proteomes" id="UP001374535">
    <property type="component" value="Chromosome 2"/>
</dbReference>
<reference evidence="2 3" key="1">
    <citation type="journal article" date="2023" name="Life. Sci Alliance">
        <title>Evolutionary insights into 3D genome organization and epigenetic landscape of Vigna mungo.</title>
        <authorList>
            <person name="Junaid A."/>
            <person name="Singh B."/>
            <person name="Bhatia S."/>
        </authorList>
    </citation>
    <scope>NUCLEOTIDE SEQUENCE [LARGE SCALE GENOMIC DNA]</scope>
    <source>
        <strain evidence="2">Urdbean</strain>
    </source>
</reference>
<proteinExistence type="predicted"/>
<feature type="compositionally biased region" description="Basic and acidic residues" evidence="1">
    <location>
        <begin position="37"/>
        <end position="53"/>
    </location>
</feature>
<evidence type="ECO:0000313" key="3">
    <source>
        <dbReference type="Proteomes" id="UP001374535"/>
    </source>
</evidence>